<dbReference type="Pfam" id="PF00955">
    <property type="entry name" value="HCO3_cotransp"/>
    <property type="match status" value="3"/>
</dbReference>
<keyword evidence="4" id="KW-0406">Ion transport</keyword>
<organism evidence="10 11">
    <name type="scientific">Populus tomentosa</name>
    <name type="common">Chinese white poplar</name>
    <dbReference type="NCBI Taxonomy" id="118781"/>
    <lineage>
        <taxon>Eukaryota</taxon>
        <taxon>Viridiplantae</taxon>
        <taxon>Streptophyta</taxon>
        <taxon>Embryophyta</taxon>
        <taxon>Tracheophyta</taxon>
        <taxon>Spermatophyta</taxon>
        <taxon>Magnoliopsida</taxon>
        <taxon>eudicotyledons</taxon>
        <taxon>Gunneridae</taxon>
        <taxon>Pentapetalae</taxon>
        <taxon>rosids</taxon>
        <taxon>fabids</taxon>
        <taxon>Malpighiales</taxon>
        <taxon>Salicaceae</taxon>
        <taxon>Saliceae</taxon>
        <taxon>Populus</taxon>
    </lineage>
</organism>
<keyword evidence="6 8" id="KW-1133">Transmembrane helix</keyword>
<proteinExistence type="inferred from homology"/>
<protein>
    <recommendedName>
        <fullName evidence="9">Bicarbonate transporter-like transmembrane domain-containing protein</fullName>
    </recommendedName>
</protein>
<feature type="transmembrane region" description="Helical" evidence="8">
    <location>
        <begin position="618"/>
        <end position="647"/>
    </location>
</feature>
<feature type="domain" description="Bicarbonate transporter-like transmembrane" evidence="9">
    <location>
        <begin position="525"/>
        <end position="667"/>
    </location>
</feature>
<dbReference type="FunFam" id="1.10.287.570:FF:000004">
    <property type="entry name" value="probable boron transporter 2"/>
    <property type="match status" value="1"/>
</dbReference>
<feature type="domain" description="Bicarbonate transporter-like transmembrane" evidence="9">
    <location>
        <begin position="276"/>
        <end position="449"/>
    </location>
</feature>
<dbReference type="AlphaFoldDB" id="A0A8X8DI07"/>
<evidence type="ECO:0000259" key="9">
    <source>
        <dbReference type="Pfam" id="PF00955"/>
    </source>
</evidence>
<comment type="subcellular location">
    <subcellularLocation>
        <location evidence="1">Membrane</location>
        <topology evidence="1">Multi-pass membrane protein</topology>
    </subcellularLocation>
</comment>
<sequence>MMICGQRKRIYISFPFLISFLCKEREILLDQSSLYFISSALNVKDFLSVFLERINFLLFSRWFVFSIFSYLIVIALLILYCNSEIMEYMKTPFRGILNDVKGRIACYKQDWVAGIHSGFGILAPTTYIFFASALPVIAFGEQLSRDTDGSLSTVETLASTALCGIIHSILGGQPLLLLGVAEPTVIMYTYLYKFAKGRELLGQKLFLAWAGWVCVWTAVLLFLLAIFNACAIINRFTRLAGELFGMLIAGMVSEFEVPKSEDPKLDKYQFHWLYTNGLLGIIFTFGLLYTALKSRRARAWWYGTGWFRSFIADYGVPLMVVAWTGLSFSTPSKVPSGVPRRLFSPLPWDSASLHHWTVIKDMGNVPPAYIFAAFIPALMIAGLYFFDHSVASQMAQQKEFNLKNPTAYHYDILLLGFMTLLCGLIGLPPSNGVLPQSPMHTKSLAVLKRQLIRRKMVASAKESIKQKASSSEIYGNMQAVFVEIDSIPTNAVIKELEDLKEAVMKEEDPKDTFDPEKHIDAYLPVRVNEQRVSNFLQSLLLAASVCAVPAIKLIPTSVLWGYFAYMAIDSLPGNQFWERMLLLFIAPGRRYKVLEGIHASFVESTPFKYIAIFTIFQFVYFLVCFGVTWIPIAGILFPLPFFILISIRQHILPKLFRLNHLRELDAAEYEEITGAPRLSVNFSFKAYYSPDLSCYLLILSSFYCANTKFMRHSMWNVFYQERQAPVLGNVEGEMCDAEILDELTTSRGELKLRTVSFREENATQVSSNGAVQPE</sequence>
<evidence type="ECO:0000256" key="1">
    <source>
        <dbReference type="ARBA" id="ARBA00004141"/>
    </source>
</evidence>
<evidence type="ECO:0000256" key="7">
    <source>
        <dbReference type="ARBA" id="ARBA00023136"/>
    </source>
</evidence>
<comment type="similarity">
    <text evidence="2">Belongs to the anion exchanger (TC 2.A.31.3) family.</text>
</comment>
<feature type="transmembrane region" description="Helical" evidence="8">
    <location>
        <begin position="539"/>
        <end position="565"/>
    </location>
</feature>
<dbReference type="OrthoDB" id="1735926at2759"/>
<dbReference type="InterPro" id="IPR011531">
    <property type="entry name" value="HCO3_transpt-like_TM_dom"/>
</dbReference>
<evidence type="ECO:0000256" key="6">
    <source>
        <dbReference type="ARBA" id="ARBA00022989"/>
    </source>
</evidence>
<feature type="transmembrane region" description="Helical" evidence="8">
    <location>
        <begin position="176"/>
        <end position="194"/>
    </location>
</feature>
<evidence type="ECO:0000256" key="2">
    <source>
        <dbReference type="ARBA" id="ARBA00006262"/>
    </source>
</evidence>
<feature type="transmembrane region" description="Helical" evidence="8">
    <location>
        <begin position="299"/>
        <end position="323"/>
    </location>
</feature>
<dbReference type="EMBL" id="JAAWWB010000001">
    <property type="protein sequence ID" value="KAG6792277.1"/>
    <property type="molecule type" value="Genomic_DNA"/>
</dbReference>
<comment type="caution">
    <text evidence="10">The sequence shown here is derived from an EMBL/GenBank/DDBJ whole genome shotgun (WGS) entry which is preliminary data.</text>
</comment>
<reference evidence="10" key="1">
    <citation type="journal article" date="2020" name="bioRxiv">
        <title>Hybrid origin of Populus tomentosa Carr. identified through genome sequencing and phylogenomic analysis.</title>
        <authorList>
            <person name="An X."/>
            <person name="Gao K."/>
            <person name="Chen Z."/>
            <person name="Li J."/>
            <person name="Yang X."/>
            <person name="Yang X."/>
            <person name="Zhou J."/>
            <person name="Guo T."/>
            <person name="Zhao T."/>
            <person name="Huang S."/>
            <person name="Miao D."/>
            <person name="Khan W.U."/>
            <person name="Rao P."/>
            <person name="Ye M."/>
            <person name="Lei B."/>
            <person name="Liao W."/>
            <person name="Wang J."/>
            <person name="Ji L."/>
            <person name="Li Y."/>
            <person name="Guo B."/>
            <person name="Mustafa N.S."/>
            <person name="Li S."/>
            <person name="Yun Q."/>
            <person name="Keller S.R."/>
            <person name="Mao J."/>
            <person name="Zhang R."/>
            <person name="Strauss S.H."/>
        </authorList>
    </citation>
    <scope>NUCLEOTIDE SEQUENCE</scope>
    <source>
        <strain evidence="10">GM15</strain>
        <tissue evidence="10">Leaf</tissue>
    </source>
</reference>
<accession>A0A8X8DI07</accession>
<dbReference type="PANTHER" id="PTHR11453:SF125">
    <property type="entry name" value="TRANSPORTER, PUTATIVE-RELATED"/>
    <property type="match status" value="1"/>
</dbReference>
<feature type="transmembrane region" description="Helical" evidence="8">
    <location>
        <begin position="272"/>
        <end position="292"/>
    </location>
</feature>
<feature type="transmembrane region" description="Helical" evidence="8">
    <location>
        <begin position="119"/>
        <end position="139"/>
    </location>
</feature>
<dbReference type="InterPro" id="IPR003020">
    <property type="entry name" value="HCO3_transpt_euk"/>
</dbReference>
<keyword evidence="4" id="KW-0039">Anion exchange</keyword>
<evidence type="ECO:0000256" key="4">
    <source>
        <dbReference type="ARBA" id="ARBA00022681"/>
    </source>
</evidence>
<evidence type="ECO:0000313" key="11">
    <source>
        <dbReference type="Proteomes" id="UP000886885"/>
    </source>
</evidence>
<dbReference type="Proteomes" id="UP000886885">
    <property type="component" value="Chromosome 1A"/>
</dbReference>
<evidence type="ECO:0000313" key="10">
    <source>
        <dbReference type="EMBL" id="KAG6792277.1"/>
    </source>
</evidence>
<keyword evidence="11" id="KW-1185">Reference proteome</keyword>
<feature type="transmembrane region" description="Helical" evidence="8">
    <location>
        <begin position="62"/>
        <end position="80"/>
    </location>
</feature>
<name>A0A8X8DI07_POPTO</name>
<feature type="transmembrane region" description="Helical" evidence="8">
    <location>
        <begin position="407"/>
        <end position="427"/>
    </location>
</feature>
<feature type="transmembrane region" description="Helical" evidence="8">
    <location>
        <begin position="206"/>
        <end position="234"/>
    </location>
</feature>
<feature type="transmembrane region" description="Helical" evidence="8">
    <location>
        <begin position="368"/>
        <end position="386"/>
    </location>
</feature>
<evidence type="ECO:0000256" key="8">
    <source>
        <dbReference type="SAM" id="Phobius"/>
    </source>
</evidence>
<keyword evidence="3" id="KW-0813">Transport</keyword>
<dbReference type="GO" id="GO:0006820">
    <property type="term" value="P:monoatomic anion transport"/>
    <property type="evidence" value="ECO:0007669"/>
    <property type="project" value="InterPro"/>
</dbReference>
<feature type="domain" description="Bicarbonate transporter-like transmembrane" evidence="9">
    <location>
        <begin position="92"/>
        <end position="249"/>
    </location>
</feature>
<dbReference type="GO" id="GO:0050801">
    <property type="term" value="P:monoatomic ion homeostasis"/>
    <property type="evidence" value="ECO:0007669"/>
    <property type="project" value="TreeGrafter"/>
</dbReference>
<evidence type="ECO:0000256" key="3">
    <source>
        <dbReference type="ARBA" id="ARBA00022448"/>
    </source>
</evidence>
<keyword evidence="5 8" id="KW-0812">Transmembrane</keyword>
<evidence type="ECO:0000256" key="5">
    <source>
        <dbReference type="ARBA" id="ARBA00022692"/>
    </source>
</evidence>
<dbReference type="PANTHER" id="PTHR11453">
    <property type="entry name" value="ANION EXCHANGE PROTEIN"/>
    <property type="match status" value="1"/>
</dbReference>
<dbReference type="GO" id="GO:0005452">
    <property type="term" value="F:solute:inorganic anion antiporter activity"/>
    <property type="evidence" value="ECO:0007669"/>
    <property type="project" value="InterPro"/>
</dbReference>
<dbReference type="GO" id="GO:0005886">
    <property type="term" value="C:plasma membrane"/>
    <property type="evidence" value="ECO:0007669"/>
    <property type="project" value="TreeGrafter"/>
</dbReference>
<keyword evidence="7 8" id="KW-0472">Membrane</keyword>
<gene>
    <name evidence="10" type="ORF">POTOM_001421</name>
</gene>